<dbReference type="AlphaFoldDB" id="A0A9P6FIV8"/>
<evidence type="ECO:0000256" key="2">
    <source>
        <dbReference type="ARBA" id="ARBA00023002"/>
    </source>
</evidence>
<dbReference type="Proteomes" id="UP000723463">
    <property type="component" value="Unassembled WGS sequence"/>
</dbReference>
<evidence type="ECO:0000313" key="4">
    <source>
        <dbReference type="EMBL" id="KAF9551776.1"/>
    </source>
</evidence>
<evidence type="ECO:0000313" key="5">
    <source>
        <dbReference type="Proteomes" id="UP000723463"/>
    </source>
</evidence>
<dbReference type="SUPFAM" id="SSF51735">
    <property type="entry name" value="NAD(P)-binding Rossmann-fold domains"/>
    <property type="match status" value="1"/>
</dbReference>
<dbReference type="InterPro" id="IPR002347">
    <property type="entry name" value="SDR_fam"/>
</dbReference>
<comment type="similarity">
    <text evidence="1 3">Belongs to the short-chain dehydrogenases/reductases (SDR) family.</text>
</comment>
<protein>
    <submittedName>
        <fullName evidence="4">Uncharacterized protein</fullName>
    </submittedName>
</protein>
<reference evidence="4" key="1">
    <citation type="journal article" date="2020" name="Fungal Divers.">
        <title>Resolving the Mortierellaceae phylogeny through synthesis of multi-gene phylogenetics and phylogenomics.</title>
        <authorList>
            <person name="Vandepol N."/>
            <person name="Liber J."/>
            <person name="Desiro A."/>
            <person name="Na H."/>
            <person name="Kennedy M."/>
            <person name="Barry K."/>
            <person name="Grigoriev I.V."/>
            <person name="Miller A.N."/>
            <person name="O'Donnell K."/>
            <person name="Stajich J.E."/>
            <person name="Bonito G."/>
        </authorList>
    </citation>
    <scope>NUCLEOTIDE SEQUENCE</scope>
    <source>
        <strain evidence="4">NRRL 2591</strain>
    </source>
</reference>
<name>A0A9P6FIV8_9FUNG</name>
<comment type="caution">
    <text evidence="4">The sequence shown here is derived from an EMBL/GenBank/DDBJ whole genome shotgun (WGS) entry which is preliminary data.</text>
</comment>
<evidence type="ECO:0000256" key="3">
    <source>
        <dbReference type="RuleBase" id="RU000363"/>
    </source>
</evidence>
<dbReference type="GO" id="GO:0016616">
    <property type="term" value="F:oxidoreductase activity, acting on the CH-OH group of donors, NAD or NADP as acceptor"/>
    <property type="evidence" value="ECO:0007669"/>
    <property type="project" value="TreeGrafter"/>
</dbReference>
<dbReference type="PRINTS" id="PR00080">
    <property type="entry name" value="SDRFAMILY"/>
</dbReference>
<dbReference type="Pfam" id="PF00106">
    <property type="entry name" value="adh_short"/>
    <property type="match status" value="1"/>
</dbReference>
<proteinExistence type="inferred from homology"/>
<keyword evidence="2" id="KW-0560">Oxidoreductase</keyword>
<sequence>MHVENKVAIITGASSGLGKALAERLVSKGAKVILGDIDLKDGLRLANELNYGKKEEVAYFVQCDVTKYDQQAALFTAAQTHFGRVDIIANNAGIAENAPLWEDEKGIWKKVIDIDLSAVVEGTRLGIEALKKQGGEGGVIINTASLAGLYPQPRTPVYSAAKFGVVGFTRSFKDFGDNIRINAVAPSFAPTKIIEPIKEVVTKMGALVTVEMVTDAFMLLIEDDSYSGDIARVTPQYGISVLGRTVASADKKKKSKL</sequence>
<dbReference type="CDD" id="cd05323">
    <property type="entry name" value="ADH_SDR_c_like"/>
    <property type="match status" value="1"/>
</dbReference>
<dbReference type="PANTHER" id="PTHR44229">
    <property type="entry name" value="15-HYDROXYPROSTAGLANDIN DEHYDROGENASE [NAD(+)]"/>
    <property type="match status" value="1"/>
</dbReference>
<keyword evidence="5" id="KW-1185">Reference proteome</keyword>
<organism evidence="4 5">
    <name type="scientific">Mortierella hygrophila</name>
    <dbReference type="NCBI Taxonomy" id="979708"/>
    <lineage>
        <taxon>Eukaryota</taxon>
        <taxon>Fungi</taxon>
        <taxon>Fungi incertae sedis</taxon>
        <taxon>Mucoromycota</taxon>
        <taxon>Mortierellomycotina</taxon>
        <taxon>Mortierellomycetes</taxon>
        <taxon>Mortierellales</taxon>
        <taxon>Mortierellaceae</taxon>
        <taxon>Mortierella</taxon>
    </lineage>
</organism>
<dbReference type="PANTHER" id="PTHR44229:SF4">
    <property type="entry name" value="15-HYDROXYPROSTAGLANDIN DEHYDROGENASE [NAD(+)]"/>
    <property type="match status" value="1"/>
</dbReference>
<dbReference type="GO" id="GO:0005737">
    <property type="term" value="C:cytoplasm"/>
    <property type="evidence" value="ECO:0007669"/>
    <property type="project" value="TreeGrafter"/>
</dbReference>
<dbReference type="EMBL" id="JAAAXW010000002">
    <property type="protein sequence ID" value="KAF9551776.1"/>
    <property type="molecule type" value="Genomic_DNA"/>
</dbReference>
<dbReference type="PRINTS" id="PR00081">
    <property type="entry name" value="GDHRDH"/>
</dbReference>
<dbReference type="Gene3D" id="3.40.50.720">
    <property type="entry name" value="NAD(P)-binding Rossmann-like Domain"/>
    <property type="match status" value="1"/>
</dbReference>
<accession>A0A9P6FIV8</accession>
<evidence type="ECO:0000256" key="1">
    <source>
        <dbReference type="ARBA" id="ARBA00006484"/>
    </source>
</evidence>
<dbReference type="InterPro" id="IPR036291">
    <property type="entry name" value="NAD(P)-bd_dom_sf"/>
</dbReference>
<gene>
    <name evidence="4" type="ORF">EC957_004099</name>
</gene>